<sequence>MSLTQTEASPSTPEDNSTDVDSESACASKVAEKSVEIFVSAISPFRYSGSGSRASGLCAPLKDPFKG</sequence>
<protein>
    <submittedName>
        <fullName evidence="2">Uncharacterized protein</fullName>
    </submittedName>
</protein>
<evidence type="ECO:0000313" key="2">
    <source>
        <dbReference type="EMBL" id="KAF3505598.1"/>
    </source>
</evidence>
<gene>
    <name evidence="2" type="ORF">F2Q69_00008335</name>
</gene>
<organism evidence="2 3">
    <name type="scientific">Brassica cretica</name>
    <name type="common">Mustard</name>
    <dbReference type="NCBI Taxonomy" id="69181"/>
    <lineage>
        <taxon>Eukaryota</taxon>
        <taxon>Viridiplantae</taxon>
        <taxon>Streptophyta</taxon>
        <taxon>Embryophyta</taxon>
        <taxon>Tracheophyta</taxon>
        <taxon>Spermatophyta</taxon>
        <taxon>Magnoliopsida</taxon>
        <taxon>eudicotyledons</taxon>
        <taxon>Gunneridae</taxon>
        <taxon>Pentapetalae</taxon>
        <taxon>rosids</taxon>
        <taxon>malvids</taxon>
        <taxon>Brassicales</taxon>
        <taxon>Brassicaceae</taxon>
        <taxon>Brassiceae</taxon>
        <taxon>Brassica</taxon>
    </lineage>
</organism>
<feature type="region of interest" description="Disordered" evidence="1">
    <location>
        <begin position="1"/>
        <end position="25"/>
    </location>
</feature>
<comment type="caution">
    <text evidence="2">The sequence shown here is derived from an EMBL/GenBank/DDBJ whole genome shotgun (WGS) entry which is preliminary data.</text>
</comment>
<feature type="compositionally biased region" description="Polar residues" evidence="1">
    <location>
        <begin position="1"/>
        <end position="15"/>
    </location>
</feature>
<evidence type="ECO:0000313" key="3">
    <source>
        <dbReference type="Proteomes" id="UP000712600"/>
    </source>
</evidence>
<proteinExistence type="predicted"/>
<feature type="region of interest" description="Disordered" evidence="1">
    <location>
        <begin position="46"/>
        <end position="67"/>
    </location>
</feature>
<dbReference type="AlphaFoldDB" id="A0A8S9NKC3"/>
<reference evidence="2" key="1">
    <citation type="submission" date="2019-12" db="EMBL/GenBank/DDBJ databases">
        <title>Genome sequencing and annotation of Brassica cretica.</title>
        <authorList>
            <person name="Studholme D.J."/>
            <person name="Sarris P."/>
        </authorList>
    </citation>
    <scope>NUCLEOTIDE SEQUENCE</scope>
    <source>
        <strain evidence="2">PFS-109/04</strain>
        <tissue evidence="2">Leaf</tissue>
    </source>
</reference>
<evidence type="ECO:0000256" key="1">
    <source>
        <dbReference type="SAM" id="MobiDB-lite"/>
    </source>
</evidence>
<dbReference type="Proteomes" id="UP000712600">
    <property type="component" value="Unassembled WGS sequence"/>
</dbReference>
<name>A0A8S9NKC3_BRACR</name>
<accession>A0A8S9NKC3</accession>
<dbReference type="EMBL" id="QGKX02001521">
    <property type="protein sequence ID" value="KAF3505598.1"/>
    <property type="molecule type" value="Genomic_DNA"/>
</dbReference>